<evidence type="ECO:0000313" key="2">
    <source>
        <dbReference type="Proteomes" id="UP000241890"/>
    </source>
</evidence>
<sequence>MAQSSELHWSRWRHEESTRTFQGHVTRLKAGIRPHVPVSSRKEPSYRTRYVQHRTAARELRRRALQRRIDAENYALGKKIAHVEPAVDTLAPRRPKGARNKSARAEHAAIQQKELFVSNVAFLRRIVAAKPFITKEGLEDDCRRMQVYLERLRRVREERLSIIQRRMDICKEVAAVHKAKMRALKQRDATLRRTRREEQQNVSRTRVSKRVETEMGLLQRTVDQSFKRRPTASMRASMRQPPLAHVTHGVATLFVAQTVKTAVSGVVSRKVSELIPWSPGAKKIAIKVRKPSETARVMDQKAQVLAQLRTTLQPGLTVYLEN</sequence>
<dbReference type="EMBL" id="BEYU01000009">
    <property type="protein sequence ID" value="GBG24951.1"/>
    <property type="molecule type" value="Genomic_DNA"/>
</dbReference>
<reference evidence="1 2" key="1">
    <citation type="submission" date="2017-12" db="EMBL/GenBank/DDBJ databases">
        <title>Sequencing, de novo assembly and annotation of complete genome of a new Thraustochytrid species, strain FCC1311.</title>
        <authorList>
            <person name="Sedici K."/>
            <person name="Godart F."/>
            <person name="Aiese Cigliano R."/>
            <person name="Sanseverino W."/>
            <person name="Barakat M."/>
            <person name="Ortet P."/>
            <person name="Marechal E."/>
            <person name="Cagnac O."/>
            <person name="Amato A."/>
        </authorList>
    </citation>
    <scope>NUCLEOTIDE SEQUENCE [LARGE SCALE GENOMIC DNA]</scope>
</reference>
<dbReference type="Proteomes" id="UP000241890">
    <property type="component" value="Unassembled WGS sequence"/>
</dbReference>
<dbReference type="AlphaFoldDB" id="A0A2R5GA25"/>
<keyword evidence="2" id="KW-1185">Reference proteome</keyword>
<organism evidence="1 2">
    <name type="scientific">Hondaea fermentalgiana</name>
    <dbReference type="NCBI Taxonomy" id="2315210"/>
    <lineage>
        <taxon>Eukaryota</taxon>
        <taxon>Sar</taxon>
        <taxon>Stramenopiles</taxon>
        <taxon>Bigyra</taxon>
        <taxon>Labyrinthulomycetes</taxon>
        <taxon>Thraustochytrida</taxon>
        <taxon>Thraustochytriidae</taxon>
        <taxon>Hondaea</taxon>
    </lineage>
</organism>
<name>A0A2R5GA25_9STRA</name>
<protein>
    <submittedName>
        <fullName evidence="1">Uncharacterized protein</fullName>
    </submittedName>
</protein>
<proteinExistence type="predicted"/>
<dbReference type="InParanoid" id="A0A2R5GA25"/>
<evidence type="ECO:0000313" key="1">
    <source>
        <dbReference type="EMBL" id="GBG24951.1"/>
    </source>
</evidence>
<accession>A0A2R5GA25</accession>
<comment type="caution">
    <text evidence="1">The sequence shown here is derived from an EMBL/GenBank/DDBJ whole genome shotgun (WGS) entry which is preliminary data.</text>
</comment>
<gene>
    <name evidence="1" type="ORF">FCC1311_011682</name>
</gene>